<reference evidence="4 5" key="1">
    <citation type="submission" date="2019-02" db="EMBL/GenBank/DDBJ databases">
        <title>Deep-cultivation of Planctomycetes and their phenomic and genomic characterization uncovers novel biology.</title>
        <authorList>
            <person name="Wiegand S."/>
            <person name="Jogler M."/>
            <person name="Boedeker C."/>
            <person name="Pinto D."/>
            <person name="Vollmers J."/>
            <person name="Rivas-Marin E."/>
            <person name="Kohn T."/>
            <person name="Peeters S.H."/>
            <person name="Heuer A."/>
            <person name="Rast P."/>
            <person name="Oberbeckmann S."/>
            <person name="Bunk B."/>
            <person name="Jeske O."/>
            <person name="Meyerdierks A."/>
            <person name="Storesund J.E."/>
            <person name="Kallscheuer N."/>
            <person name="Luecker S."/>
            <person name="Lage O.M."/>
            <person name="Pohl T."/>
            <person name="Merkel B.J."/>
            <person name="Hornburger P."/>
            <person name="Mueller R.-W."/>
            <person name="Bruemmer F."/>
            <person name="Labrenz M."/>
            <person name="Spormann A.M."/>
            <person name="Op den Camp H."/>
            <person name="Overmann J."/>
            <person name="Amann R."/>
            <person name="Jetten M.S.M."/>
            <person name="Mascher T."/>
            <person name="Medema M.H."/>
            <person name="Devos D.P."/>
            <person name="Kaster A.-K."/>
            <person name="Ovreas L."/>
            <person name="Rohde M."/>
            <person name="Galperin M.Y."/>
            <person name="Jogler C."/>
        </authorList>
    </citation>
    <scope>NUCLEOTIDE SEQUENCE [LARGE SCALE GENOMIC DNA]</scope>
    <source>
        <strain evidence="4 5">Pla163</strain>
    </source>
</reference>
<dbReference type="EC" id="3.1.6.6" evidence="4"/>
<dbReference type="Gene3D" id="3.40.720.10">
    <property type="entry name" value="Alkaline Phosphatase, subunit A"/>
    <property type="match status" value="1"/>
</dbReference>
<comment type="similarity">
    <text evidence="1">Belongs to the sulfatase family.</text>
</comment>
<gene>
    <name evidence="4" type="primary">betC_10</name>
    <name evidence="4" type="ORF">Pla163_31270</name>
</gene>
<evidence type="ECO:0000256" key="2">
    <source>
        <dbReference type="SAM" id="MobiDB-lite"/>
    </source>
</evidence>
<protein>
    <submittedName>
        <fullName evidence="4">Choline-sulfatase</fullName>
        <ecNumber evidence="4">3.1.6.6</ecNumber>
    </submittedName>
</protein>
<feature type="domain" description="Sulfatase N-terminal" evidence="3">
    <location>
        <begin position="56"/>
        <end position="354"/>
    </location>
</feature>
<keyword evidence="5" id="KW-1185">Reference proteome</keyword>
<dbReference type="AlphaFoldDB" id="A0A518D3B9"/>
<evidence type="ECO:0000313" key="4">
    <source>
        <dbReference type="EMBL" id="QDU85980.1"/>
    </source>
</evidence>
<evidence type="ECO:0000259" key="3">
    <source>
        <dbReference type="Pfam" id="PF00884"/>
    </source>
</evidence>
<dbReference type="InterPro" id="IPR017850">
    <property type="entry name" value="Alkaline_phosphatase_core_sf"/>
</dbReference>
<accession>A0A518D3B9</accession>
<evidence type="ECO:0000313" key="5">
    <source>
        <dbReference type="Proteomes" id="UP000319342"/>
    </source>
</evidence>
<proteinExistence type="inferred from homology"/>
<dbReference type="GO" id="GO:0004065">
    <property type="term" value="F:arylsulfatase activity"/>
    <property type="evidence" value="ECO:0007669"/>
    <property type="project" value="TreeGrafter"/>
</dbReference>
<dbReference type="PANTHER" id="PTHR42693">
    <property type="entry name" value="ARYLSULFATASE FAMILY MEMBER"/>
    <property type="match status" value="1"/>
</dbReference>
<keyword evidence="4" id="KW-0378">Hydrolase</keyword>
<dbReference type="Proteomes" id="UP000319342">
    <property type="component" value="Chromosome"/>
</dbReference>
<dbReference type="InterPro" id="IPR050738">
    <property type="entry name" value="Sulfatase"/>
</dbReference>
<name>A0A518D3B9_9BACT</name>
<dbReference type="InterPro" id="IPR000917">
    <property type="entry name" value="Sulfatase_N"/>
</dbReference>
<evidence type="ECO:0000256" key="1">
    <source>
        <dbReference type="ARBA" id="ARBA00008779"/>
    </source>
</evidence>
<dbReference type="GO" id="GO:0047753">
    <property type="term" value="F:choline-sulfatase activity"/>
    <property type="evidence" value="ECO:0007669"/>
    <property type="project" value="UniProtKB-EC"/>
</dbReference>
<organism evidence="4 5">
    <name type="scientific">Rohdeia mirabilis</name>
    <dbReference type="NCBI Taxonomy" id="2528008"/>
    <lineage>
        <taxon>Bacteria</taxon>
        <taxon>Pseudomonadati</taxon>
        <taxon>Planctomycetota</taxon>
        <taxon>Planctomycetia</taxon>
        <taxon>Planctomycetia incertae sedis</taxon>
        <taxon>Rohdeia</taxon>
    </lineage>
</organism>
<feature type="region of interest" description="Disordered" evidence="2">
    <location>
        <begin position="1"/>
        <end position="23"/>
    </location>
</feature>
<dbReference type="PANTHER" id="PTHR42693:SF33">
    <property type="entry name" value="ARYLSULFATASE"/>
    <property type="match status" value="1"/>
</dbReference>
<dbReference type="Pfam" id="PF00884">
    <property type="entry name" value="Sulfatase"/>
    <property type="match status" value="1"/>
</dbReference>
<dbReference type="EMBL" id="CP036290">
    <property type="protein sequence ID" value="QDU85980.1"/>
    <property type="molecule type" value="Genomic_DNA"/>
</dbReference>
<sequence>MHPAHSSTPRTRRRAGGSPRQRPRLVGWPVAAVLVAFGASTLLSRPAPSTTTPLPPDLVVVVADDLGWEDLLAVHTPNIDALASGARLFSRHYVDPAGAPTRFALHFGAYGARVGLGDELGPSDSSPGTARISVCEALRLSDYASSSFGPWALTSDADALPLEGPRLHGFEHVLAGSSIGIDAANGETQTNWEQIDDGRATPSTRYTSDVIANAFEFRWSQTASSTRPRLAFVNFTTPAAPFTAPPANLLPGGYPTPTTDRERLEASVVALDAAIGRVLAAVDLAHTVVVLTSDGGTSSLAPPPSAWFQGYGGTAFEGGVRVPLIVAGAGVVPGWTHRPTHAVDIAVTLLALGGRPLPPVGFEDGVAFAAELTGGTSARPPVVSLAFTPNGPGAPLEQRWCVADALGNKLVFDGVQERLFDLQSDPFEFAPTIVTGPGANAIADGLRAFKTGLLP</sequence>
<dbReference type="OrthoDB" id="9765065at2"/>
<dbReference type="SUPFAM" id="SSF53649">
    <property type="entry name" value="Alkaline phosphatase-like"/>
    <property type="match status" value="1"/>
</dbReference>